<evidence type="ECO:0000256" key="1">
    <source>
        <dbReference type="SAM" id="MobiDB-lite"/>
    </source>
</evidence>
<feature type="non-terminal residue" evidence="2">
    <location>
        <position position="1"/>
    </location>
</feature>
<name>A0ABS8WXJ5_DATST</name>
<feature type="compositionally biased region" description="Basic residues" evidence="1">
    <location>
        <begin position="9"/>
        <end position="24"/>
    </location>
</feature>
<reference evidence="2 3" key="1">
    <citation type="journal article" date="2021" name="BMC Genomics">
        <title>Datura genome reveals duplications of psychoactive alkaloid biosynthetic genes and high mutation rate following tissue culture.</title>
        <authorList>
            <person name="Rajewski A."/>
            <person name="Carter-House D."/>
            <person name="Stajich J."/>
            <person name="Litt A."/>
        </authorList>
    </citation>
    <scope>NUCLEOTIDE SEQUENCE [LARGE SCALE GENOMIC DNA]</scope>
    <source>
        <strain evidence="2">AR-01</strain>
    </source>
</reference>
<keyword evidence="3" id="KW-1185">Reference proteome</keyword>
<evidence type="ECO:0000313" key="3">
    <source>
        <dbReference type="Proteomes" id="UP000823775"/>
    </source>
</evidence>
<protein>
    <submittedName>
        <fullName evidence="2">Uncharacterized protein</fullName>
    </submittedName>
</protein>
<accession>A0ABS8WXJ5</accession>
<comment type="caution">
    <text evidence="2">The sequence shown here is derived from an EMBL/GenBank/DDBJ whole genome shotgun (WGS) entry which is preliminary data.</text>
</comment>
<feature type="region of interest" description="Disordered" evidence="1">
    <location>
        <begin position="1"/>
        <end position="80"/>
    </location>
</feature>
<feature type="compositionally biased region" description="Polar residues" evidence="1">
    <location>
        <begin position="44"/>
        <end position="53"/>
    </location>
</feature>
<organism evidence="2 3">
    <name type="scientific">Datura stramonium</name>
    <name type="common">Jimsonweed</name>
    <name type="synonym">Common thornapple</name>
    <dbReference type="NCBI Taxonomy" id="4076"/>
    <lineage>
        <taxon>Eukaryota</taxon>
        <taxon>Viridiplantae</taxon>
        <taxon>Streptophyta</taxon>
        <taxon>Embryophyta</taxon>
        <taxon>Tracheophyta</taxon>
        <taxon>Spermatophyta</taxon>
        <taxon>Magnoliopsida</taxon>
        <taxon>eudicotyledons</taxon>
        <taxon>Gunneridae</taxon>
        <taxon>Pentapetalae</taxon>
        <taxon>asterids</taxon>
        <taxon>lamiids</taxon>
        <taxon>Solanales</taxon>
        <taxon>Solanaceae</taxon>
        <taxon>Solanoideae</taxon>
        <taxon>Datureae</taxon>
        <taxon>Datura</taxon>
    </lineage>
</organism>
<dbReference type="EMBL" id="JACEIK010014129">
    <property type="protein sequence ID" value="MCE3216783.1"/>
    <property type="molecule type" value="Genomic_DNA"/>
</dbReference>
<gene>
    <name evidence="2" type="ORF">HAX54_008013</name>
</gene>
<dbReference type="Proteomes" id="UP000823775">
    <property type="component" value="Unassembled WGS sequence"/>
</dbReference>
<evidence type="ECO:0000313" key="2">
    <source>
        <dbReference type="EMBL" id="MCE3216783.1"/>
    </source>
</evidence>
<sequence length="95" mass="10760">YNGFTSKTRSNRSRCNKRKLQKAWRLHDESESDSSSGSEVHYDITSSDESPVVTTREKSKAQEVVVATTSPPRSDEGCDEVNSWLEPYGYLREGK</sequence>
<proteinExistence type="predicted"/>